<evidence type="ECO:0000313" key="1">
    <source>
        <dbReference type="EMBL" id="CBH15431.1"/>
    </source>
</evidence>
<dbReference type="AlphaFoldDB" id="D0A2D7"/>
<proteinExistence type="predicted"/>
<dbReference type="KEGG" id="tbg:TbgDal_X5160"/>
<sequence length="148" mass="16848">MKTLLPVVNGTTVLFLFYQLKALRCANILAGFTFPPSPSQVVLAQHKDTLHLSYLHLPTSHLPNSSSILSTAHTVSDKLPPPFALTYARRMESYYDLLYSLILAQNFSAITKQREPQVKLLKISQMVFDQKNERAGTQWIFQAKKKRK</sequence>
<accession>D0A2D7</accession>
<dbReference type="Proteomes" id="UP000002316">
    <property type="component" value="Chromosome 10"/>
</dbReference>
<dbReference type="RefSeq" id="XP_011777695.1">
    <property type="nucleotide sequence ID" value="XM_011779393.1"/>
</dbReference>
<gene>
    <name evidence="1" type="ORF">TbgDal_X5160</name>
</gene>
<organism evidence="1 2">
    <name type="scientific">Trypanosoma brucei gambiense (strain MHOM/CI/86/DAL972)</name>
    <dbReference type="NCBI Taxonomy" id="679716"/>
    <lineage>
        <taxon>Eukaryota</taxon>
        <taxon>Discoba</taxon>
        <taxon>Euglenozoa</taxon>
        <taxon>Kinetoplastea</taxon>
        <taxon>Metakinetoplastina</taxon>
        <taxon>Trypanosomatida</taxon>
        <taxon>Trypanosomatidae</taxon>
        <taxon>Trypanosoma</taxon>
    </lineage>
</organism>
<evidence type="ECO:0000313" key="2">
    <source>
        <dbReference type="Proteomes" id="UP000002316"/>
    </source>
</evidence>
<dbReference type="GeneID" id="23865601"/>
<name>D0A2D7_TRYB9</name>
<dbReference type="EMBL" id="FN554973">
    <property type="protein sequence ID" value="CBH15431.1"/>
    <property type="molecule type" value="Genomic_DNA"/>
</dbReference>
<protein>
    <submittedName>
        <fullName evidence="1">Uncharacterized protein</fullName>
    </submittedName>
</protein>
<reference evidence="2" key="1">
    <citation type="journal article" date="2010" name="PLoS Negl. Trop. Dis.">
        <title>The genome sequence of Trypanosoma brucei gambiense, causative agent of chronic human african trypanosomiasis.</title>
        <authorList>
            <person name="Jackson A.P."/>
            <person name="Sanders M."/>
            <person name="Berry A."/>
            <person name="McQuillan J."/>
            <person name="Aslett M.A."/>
            <person name="Quail M.A."/>
            <person name="Chukualim B."/>
            <person name="Capewell P."/>
            <person name="MacLeod A."/>
            <person name="Melville S.E."/>
            <person name="Gibson W."/>
            <person name="Barry J.D."/>
            <person name="Berriman M."/>
            <person name="Hertz-Fowler C."/>
        </authorList>
    </citation>
    <scope>NUCLEOTIDE SEQUENCE [LARGE SCALE GENOMIC DNA]</scope>
    <source>
        <strain evidence="2">MHOM/CI/86/DAL972</strain>
    </source>
</reference>